<keyword evidence="2" id="KW-1185">Reference proteome</keyword>
<accession>A0A2A6CHQ1</accession>
<dbReference type="AlphaFoldDB" id="A0A2A6CHQ1"/>
<dbReference type="EnsemblMetazoa" id="PPA38019.1">
    <property type="protein sequence ID" value="PPA38019.1"/>
    <property type="gene ID" value="WBGene00276388"/>
</dbReference>
<sequence length="196" mass="22305">MRKRRRKERSRSGKRRVRVRNRESLRTLLFPRALSPALLPVATSTRAPYEGSHFDFRFGFHPISQVQYPFPQLGINQAYVPATSSTYIAYKPYSDCLRARVRLTICGPQLDRLLDATSPHGRTISGPYSDCLQARVRLTICGPRLDRLLDVTVPTWSYHPAPELTLQIGRSLSDLGQTHRQPLDLAHSQFAIGVEH</sequence>
<organism evidence="1 2">
    <name type="scientific">Pristionchus pacificus</name>
    <name type="common">Parasitic nematode worm</name>
    <dbReference type="NCBI Taxonomy" id="54126"/>
    <lineage>
        <taxon>Eukaryota</taxon>
        <taxon>Metazoa</taxon>
        <taxon>Ecdysozoa</taxon>
        <taxon>Nematoda</taxon>
        <taxon>Chromadorea</taxon>
        <taxon>Rhabditida</taxon>
        <taxon>Rhabditina</taxon>
        <taxon>Diplogasteromorpha</taxon>
        <taxon>Diplogasteroidea</taxon>
        <taxon>Neodiplogasteridae</taxon>
        <taxon>Pristionchus</taxon>
    </lineage>
</organism>
<dbReference type="Proteomes" id="UP000005239">
    <property type="component" value="Unassembled WGS sequence"/>
</dbReference>
<reference evidence="1" key="2">
    <citation type="submission" date="2022-06" db="UniProtKB">
        <authorList>
            <consortium name="EnsemblMetazoa"/>
        </authorList>
    </citation>
    <scope>IDENTIFICATION</scope>
    <source>
        <strain evidence="1">PS312</strain>
    </source>
</reference>
<accession>A0A8R1YQR8</accession>
<dbReference type="PANTHER" id="PTHR34402">
    <property type="entry name" value="PROTEIN CBG02762"/>
    <property type="match status" value="1"/>
</dbReference>
<reference evidence="2" key="1">
    <citation type="journal article" date="2008" name="Nat. Genet.">
        <title>The Pristionchus pacificus genome provides a unique perspective on nematode lifestyle and parasitism.</title>
        <authorList>
            <person name="Dieterich C."/>
            <person name="Clifton S.W."/>
            <person name="Schuster L.N."/>
            <person name="Chinwalla A."/>
            <person name="Delehaunty K."/>
            <person name="Dinkelacker I."/>
            <person name="Fulton L."/>
            <person name="Fulton R."/>
            <person name="Godfrey J."/>
            <person name="Minx P."/>
            <person name="Mitreva M."/>
            <person name="Roeseler W."/>
            <person name="Tian H."/>
            <person name="Witte H."/>
            <person name="Yang S.P."/>
            <person name="Wilson R.K."/>
            <person name="Sommer R.J."/>
        </authorList>
    </citation>
    <scope>NUCLEOTIDE SEQUENCE [LARGE SCALE GENOMIC DNA]</scope>
    <source>
        <strain evidence="2">PS312</strain>
    </source>
</reference>
<gene>
    <name evidence="1" type="primary">WBGene00276388</name>
</gene>
<name>A0A2A6CHQ1_PRIPA</name>
<proteinExistence type="predicted"/>
<evidence type="ECO:0000313" key="2">
    <source>
        <dbReference type="Proteomes" id="UP000005239"/>
    </source>
</evidence>
<protein>
    <submittedName>
        <fullName evidence="1">Uncharacterized protein</fullName>
    </submittedName>
</protein>
<dbReference type="PANTHER" id="PTHR34402:SF1">
    <property type="entry name" value="PROTEIN CBG02762"/>
    <property type="match status" value="1"/>
</dbReference>
<evidence type="ECO:0000313" key="1">
    <source>
        <dbReference type="EnsemblMetazoa" id="PPA38019.1"/>
    </source>
</evidence>